<dbReference type="Proteomes" id="UP000028073">
    <property type="component" value="Unassembled WGS sequence"/>
</dbReference>
<dbReference type="RefSeq" id="WP_034832752.1">
    <property type="nucleotide sequence ID" value="NZ_JOKH01000001.1"/>
</dbReference>
<dbReference type="EMBL" id="JOKH01000001">
    <property type="protein sequence ID" value="KEQ19102.1"/>
    <property type="molecule type" value="Genomic_DNA"/>
</dbReference>
<dbReference type="AlphaFoldDB" id="A0A081NKX9"/>
<sequence>MYDSALKQMEVLRAQQPDSLTLTWLAAQLHPLKPDGGYWQAQSVWDRRVEESPDRHRHKIQAYKEAIYSRTEPFTKEWVELQEEFPRLTIVKPTEASSCNENGL</sequence>
<reference evidence="1 2" key="1">
    <citation type="submission" date="2014-06" db="EMBL/GenBank/DDBJ databases">
        <title>Whole Genome Sequences of Three Symbiotic Endozoicomonas Bacteria.</title>
        <authorList>
            <person name="Neave M.J."/>
            <person name="Apprill A."/>
            <person name="Voolstra C.R."/>
        </authorList>
    </citation>
    <scope>NUCLEOTIDE SEQUENCE [LARGE SCALE GENOMIC DNA]</scope>
    <source>
        <strain evidence="1 2">DSM 25634</strain>
    </source>
</reference>
<evidence type="ECO:0000313" key="2">
    <source>
        <dbReference type="Proteomes" id="UP000028073"/>
    </source>
</evidence>
<proteinExistence type="predicted"/>
<gene>
    <name evidence="1" type="ORF">GZ78_03585</name>
</gene>
<organism evidence="1 2">
    <name type="scientific">Endozoicomonas numazuensis</name>
    <dbReference type="NCBI Taxonomy" id="1137799"/>
    <lineage>
        <taxon>Bacteria</taxon>
        <taxon>Pseudomonadati</taxon>
        <taxon>Pseudomonadota</taxon>
        <taxon>Gammaproteobacteria</taxon>
        <taxon>Oceanospirillales</taxon>
        <taxon>Endozoicomonadaceae</taxon>
        <taxon>Endozoicomonas</taxon>
    </lineage>
</organism>
<protein>
    <submittedName>
        <fullName evidence="1">Uncharacterized protein</fullName>
    </submittedName>
</protein>
<evidence type="ECO:0000313" key="1">
    <source>
        <dbReference type="EMBL" id="KEQ19102.1"/>
    </source>
</evidence>
<accession>A0A081NKX9</accession>
<name>A0A081NKX9_9GAMM</name>
<keyword evidence="2" id="KW-1185">Reference proteome</keyword>
<comment type="caution">
    <text evidence="1">The sequence shown here is derived from an EMBL/GenBank/DDBJ whole genome shotgun (WGS) entry which is preliminary data.</text>
</comment>